<comment type="caution">
    <text evidence="3">The sequence shown here is derived from an EMBL/GenBank/DDBJ whole genome shotgun (WGS) entry which is preliminary data.</text>
</comment>
<keyword evidence="4" id="KW-1185">Reference proteome</keyword>
<dbReference type="Gene3D" id="1.25.40.20">
    <property type="entry name" value="Ankyrin repeat-containing domain"/>
    <property type="match status" value="1"/>
</dbReference>
<sequence>MSGINQDGTLKKIDKPKATTEAAIAASTGDLQSLQTVKHTFSMRDESGNIPLIWAADQGQDQALEYILENMPEEDEMKQDTGINVKGYLGNTALGRAARGGHTKCCQLLLNRKDINPNICNEKMQYPLHFAAFKKHPETVKIMLDSGKCSTLVKDRKGRTPAEDTSVEEIKEMILAYREKTGM</sequence>
<accession>A0AAD3DBD7</accession>
<protein>
    <submittedName>
        <fullName evidence="3">Haloacid dehalogenase-like hydrolase domain-containing protein</fullName>
    </submittedName>
</protein>
<organism evidence="3 4">
    <name type="scientific">Chaetoceros tenuissimus</name>
    <dbReference type="NCBI Taxonomy" id="426638"/>
    <lineage>
        <taxon>Eukaryota</taxon>
        <taxon>Sar</taxon>
        <taxon>Stramenopiles</taxon>
        <taxon>Ochrophyta</taxon>
        <taxon>Bacillariophyta</taxon>
        <taxon>Coscinodiscophyceae</taxon>
        <taxon>Chaetocerotophycidae</taxon>
        <taxon>Chaetocerotales</taxon>
        <taxon>Chaetocerotaceae</taxon>
        <taxon>Chaetoceros</taxon>
    </lineage>
</organism>
<dbReference type="EMBL" id="BLLK01000074">
    <property type="protein sequence ID" value="GFH61288.1"/>
    <property type="molecule type" value="Genomic_DNA"/>
</dbReference>
<keyword evidence="3" id="KW-0378">Hydrolase</keyword>
<proteinExistence type="predicted"/>
<dbReference type="SMART" id="SM00248">
    <property type="entry name" value="ANK"/>
    <property type="match status" value="3"/>
</dbReference>
<dbReference type="Pfam" id="PF12796">
    <property type="entry name" value="Ank_2"/>
    <property type="match status" value="1"/>
</dbReference>
<name>A0AAD3DBD7_9STRA</name>
<keyword evidence="1" id="KW-0677">Repeat</keyword>
<dbReference type="AlphaFoldDB" id="A0AAD3DBD7"/>
<dbReference type="Proteomes" id="UP001054902">
    <property type="component" value="Unassembled WGS sequence"/>
</dbReference>
<dbReference type="InterPro" id="IPR002110">
    <property type="entry name" value="Ankyrin_rpt"/>
</dbReference>
<evidence type="ECO:0000256" key="1">
    <source>
        <dbReference type="ARBA" id="ARBA00022737"/>
    </source>
</evidence>
<keyword evidence="2" id="KW-0040">ANK repeat</keyword>
<dbReference type="GO" id="GO:0016787">
    <property type="term" value="F:hydrolase activity"/>
    <property type="evidence" value="ECO:0007669"/>
    <property type="project" value="UniProtKB-KW"/>
</dbReference>
<dbReference type="InterPro" id="IPR036770">
    <property type="entry name" value="Ankyrin_rpt-contain_sf"/>
</dbReference>
<gene>
    <name evidence="3" type="ORF">CTEN210_17764</name>
</gene>
<reference evidence="3 4" key="1">
    <citation type="journal article" date="2021" name="Sci. Rep.">
        <title>The genome of the diatom Chaetoceros tenuissimus carries an ancient integrated fragment of an extant virus.</title>
        <authorList>
            <person name="Hongo Y."/>
            <person name="Kimura K."/>
            <person name="Takaki Y."/>
            <person name="Yoshida Y."/>
            <person name="Baba S."/>
            <person name="Kobayashi G."/>
            <person name="Nagasaki K."/>
            <person name="Hano T."/>
            <person name="Tomaru Y."/>
        </authorList>
    </citation>
    <scope>NUCLEOTIDE SEQUENCE [LARGE SCALE GENOMIC DNA]</scope>
    <source>
        <strain evidence="3 4">NIES-3715</strain>
    </source>
</reference>
<evidence type="ECO:0000313" key="3">
    <source>
        <dbReference type="EMBL" id="GFH61288.1"/>
    </source>
</evidence>
<dbReference type="PANTHER" id="PTHR24171">
    <property type="entry name" value="ANKYRIN REPEAT DOMAIN-CONTAINING PROTEIN 39-RELATED"/>
    <property type="match status" value="1"/>
</dbReference>
<evidence type="ECO:0000256" key="2">
    <source>
        <dbReference type="ARBA" id="ARBA00023043"/>
    </source>
</evidence>
<evidence type="ECO:0000313" key="4">
    <source>
        <dbReference type="Proteomes" id="UP001054902"/>
    </source>
</evidence>
<dbReference type="SUPFAM" id="SSF48403">
    <property type="entry name" value="Ankyrin repeat"/>
    <property type="match status" value="1"/>
</dbReference>